<feature type="compositionally biased region" description="Low complexity" evidence="1">
    <location>
        <begin position="24"/>
        <end position="41"/>
    </location>
</feature>
<feature type="compositionally biased region" description="Polar residues" evidence="1">
    <location>
        <begin position="79"/>
        <end position="90"/>
    </location>
</feature>
<protein>
    <recommendedName>
        <fullName evidence="2">VWFA domain-containing protein</fullName>
    </recommendedName>
</protein>
<feature type="region of interest" description="Disordered" evidence="1">
    <location>
        <begin position="1"/>
        <end position="92"/>
    </location>
</feature>
<feature type="region of interest" description="Disordered" evidence="1">
    <location>
        <begin position="427"/>
        <end position="530"/>
    </location>
</feature>
<dbReference type="EMBL" id="ML996565">
    <property type="protein sequence ID" value="KAF2762818.1"/>
    <property type="molecule type" value="Genomic_DNA"/>
</dbReference>
<dbReference type="PANTHER" id="PTHR34706">
    <property type="entry name" value="SLR1338 PROTEIN"/>
    <property type="match status" value="1"/>
</dbReference>
<feature type="compositionally biased region" description="Low complexity" evidence="1">
    <location>
        <begin position="104"/>
        <end position="130"/>
    </location>
</feature>
<evidence type="ECO:0000313" key="3">
    <source>
        <dbReference type="EMBL" id="KAF2762818.1"/>
    </source>
</evidence>
<evidence type="ECO:0000256" key="1">
    <source>
        <dbReference type="SAM" id="MobiDB-lite"/>
    </source>
</evidence>
<reference evidence="3" key="1">
    <citation type="journal article" date="2020" name="Stud. Mycol.">
        <title>101 Dothideomycetes genomes: a test case for predicting lifestyles and emergence of pathogens.</title>
        <authorList>
            <person name="Haridas S."/>
            <person name="Albert R."/>
            <person name="Binder M."/>
            <person name="Bloem J."/>
            <person name="Labutti K."/>
            <person name="Salamov A."/>
            <person name="Andreopoulos B."/>
            <person name="Baker S."/>
            <person name="Barry K."/>
            <person name="Bills G."/>
            <person name="Bluhm B."/>
            <person name="Cannon C."/>
            <person name="Castanera R."/>
            <person name="Culley D."/>
            <person name="Daum C."/>
            <person name="Ezra D."/>
            <person name="Gonzalez J."/>
            <person name="Henrissat B."/>
            <person name="Kuo A."/>
            <person name="Liang C."/>
            <person name="Lipzen A."/>
            <person name="Lutzoni F."/>
            <person name="Magnuson J."/>
            <person name="Mondo S."/>
            <person name="Nolan M."/>
            <person name="Ohm R."/>
            <person name="Pangilinan J."/>
            <person name="Park H.-J."/>
            <person name="Ramirez L."/>
            <person name="Alfaro M."/>
            <person name="Sun H."/>
            <person name="Tritt A."/>
            <person name="Yoshinaga Y."/>
            <person name="Zwiers L.-H."/>
            <person name="Turgeon B."/>
            <person name="Goodwin S."/>
            <person name="Spatafora J."/>
            <person name="Crous P."/>
            <person name="Grigoriev I."/>
        </authorList>
    </citation>
    <scope>NUCLEOTIDE SEQUENCE</scope>
    <source>
        <strain evidence="3">CBS 121739</strain>
    </source>
</reference>
<dbReference type="GeneID" id="54484088"/>
<accession>A0A6A6WKV2</accession>
<dbReference type="SUPFAM" id="SSF53300">
    <property type="entry name" value="vWA-like"/>
    <property type="match status" value="1"/>
</dbReference>
<name>A0A6A6WKV2_9PEZI</name>
<feature type="compositionally biased region" description="Low complexity" evidence="1">
    <location>
        <begin position="488"/>
        <end position="506"/>
    </location>
</feature>
<feature type="compositionally biased region" description="Pro residues" evidence="1">
    <location>
        <begin position="55"/>
        <end position="77"/>
    </location>
</feature>
<proteinExistence type="predicted"/>
<sequence length="530" mass="58068">MHKKFQQYQAYSGGTPLPGPPSSLQPGGQQQPQPYPSYVAPSPQPPHAQQNQYNRPPPPPPSAPPPNNYGMGQPPPYGQQASYTQQSQYGQAPAQANYYASIPQQNQNYGPYGPPQQTYGQYPPQQQQYGSAPPTQGQIAAYEQLLQQCIQENGLQSFYPPNSPVIKQVAARAGPQVDQLCSRWRLPREIGNDIVKLALFDIVLYIDDSGSMSFEERGPDGEGERIKDLRLILQRVAYAATLFDEDGLSMRFMNQRCASDPPGEGTTSGVLPSNLVDHIKTDHQVEQLLSQKSFSGLTPMGRELKAKVIDGIIARGGRKPFLVITITDGQPAGEPTNEVFKTIKEAAKRFPKGTVNFAFAQVGNDQKAREFLSKLDNDPEVGNLVDCTSNYENESQEMSNLSPPIELTPEMWLMKLLLGAIDHSYDRKDERARSGPPTQGYGQQQGYGAPPPGQYGAPPPGYPPQQQQYGAPPPGQYPPQGYPPQGYPPQQQGYGQQRPPQGYPGQQGPPGYPGQQGQSGYPGQQSYQGR</sequence>
<dbReference type="PANTHER" id="PTHR34706:SF2">
    <property type="entry name" value="RFEF"/>
    <property type="match status" value="1"/>
</dbReference>
<dbReference type="OrthoDB" id="2142040at2759"/>
<feature type="compositionally biased region" description="Pro residues" evidence="1">
    <location>
        <begin position="449"/>
        <end position="463"/>
    </location>
</feature>
<feature type="compositionally biased region" description="Low complexity" evidence="1">
    <location>
        <begin position="434"/>
        <end position="448"/>
    </location>
</feature>
<organism evidence="3 4">
    <name type="scientific">Pseudovirgaria hyperparasitica</name>
    <dbReference type="NCBI Taxonomy" id="470096"/>
    <lineage>
        <taxon>Eukaryota</taxon>
        <taxon>Fungi</taxon>
        <taxon>Dikarya</taxon>
        <taxon>Ascomycota</taxon>
        <taxon>Pezizomycotina</taxon>
        <taxon>Dothideomycetes</taxon>
        <taxon>Dothideomycetes incertae sedis</taxon>
        <taxon>Acrospermales</taxon>
        <taxon>Acrospermaceae</taxon>
        <taxon>Pseudovirgaria</taxon>
    </lineage>
</organism>
<evidence type="ECO:0000259" key="2">
    <source>
        <dbReference type="PROSITE" id="PS50234"/>
    </source>
</evidence>
<feature type="compositionally biased region" description="Pro residues" evidence="1">
    <location>
        <begin position="471"/>
        <end position="487"/>
    </location>
</feature>
<feature type="domain" description="VWFA" evidence="2">
    <location>
        <begin position="201"/>
        <end position="405"/>
    </location>
</feature>
<evidence type="ECO:0000313" key="4">
    <source>
        <dbReference type="Proteomes" id="UP000799437"/>
    </source>
</evidence>
<keyword evidence="4" id="KW-1185">Reference proteome</keyword>
<feature type="compositionally biased region" description="Polar residues" evidence="1">
    <location>
        <begin position="1"/>
        <end position="10"/>
    </location>
</feature>
<dbReference type="PROSITE" id="PS50234">
    <property type="entry name" value="VWFA"/>
    <property type="match status" value="1"/>
</dbReference>
<feature type="compositionally biased region" description="Low complexity" evidence="1">
    <location>
        <begin position="513"/>
        <end position="530"/>
    </location>
</feature>
<dbReference type="Proteomes" id="UP000799437">
    <property type="component" value="Unassembled WGS sequence"/>
</dbReference>
<feature type="region of interest" description="Disordered" evidence="1">
    <location>
        <begin position="104"/>
        <end position="135"/>
    </location>
</feature>
<dbReference type="Gene3D" id="3.40.50.410">
    <property type="entry name" value="von Willebrand factor, type A domain"/>
    <property type="match status" value="1"/>
</dbReference>
<dbReference type="AlphaFoldDB" id="A0A6A6WKV2"/>
<dbReference type="InterPro" id="IPR002035">
    <property type="entry name" value="VWF_A"/>
</dbReference>
<dbReference type="RefSeq" id="XP_033605269.1">
    <property type="nucleotide sequence ID" value="XM_033743034.1"/>
</dbReference>
<gene>
    <name evidence="3" type="ORF">EJ05DRAFT_471776</name>
</gene>
<dbReference type="InterPro" id="IPR036465">
    <property type="entry name" value="vWFA_dom_sf"/>
</dbReference>